<organism evidence="2">
    <name type="scientific">Cucurbita maxima</name>
    <name type="common">Pumpkin</name>
    <name type="synonym">Winter squash</name>
    <dbReference type="NCBI Taxonomy" id="3661"/>
    <lineage>
        <taxon>Eukaryota</taxon>
        <taxon>Viridiplantae</taxon>
        <taxon>Streptophyta</taxon>
        <taxon>Embryophyta</taxon>
        <taxon>Tracheophyta</taxon>
        <taxon>Spermatophyta</taxon>
        <taxon>Magnoliopsida</taxon>
        <taxon>eudicotyledons</taxon>
        <taxon>Gunneridae</taxon>
        <taxon>Pentapetalae</taxon>
        <taxon>rosids</taxon>
        <taxon>fabids</taxon>
        <taxon>Cucurbitales</taxon>
        <taxon>Cucurbitaceae</taxon>
        <taxon>Cucurbiteae</taxon>
        <taxon>Cucurbita</taxon>
    </lineage>
</organism>
<name>M1VQF4_CUCMA</name>
<evidence type="ECO:0000256" key="1">
    <source>
        <dbReference type="SAM" id="SignalP"/>
    </source>
</evidence>
<accession>M1VQF4</accession>
<keyword evidence="1" id="KW-0732">Signal</keyword>
<proteinExistence type="evidence at transcript level"/>
<feature type="signal peptide" evidence="1">
    <location>
        <begin position="1"/>
        <end position="27"/>
    </location>
</feature>
<gene>
    <name evidence="2" type="primary">SOD</name>
</gene>
<protein>
    <submittedName>
        <fullName evidence="2">Superoxide dismutase</fullName>
    </submittedName>
</protein>
<dbReference type="AlphaFoldDB" id="M1VQF4"/>
<evidence type="ECO:0000313" key="2">
    <source>
        <dbReference type="EMBL" id="BAM85838.1"/>
    </source>
</evidence>
<sequence>MKCKILSFLCFHQRRLWLFLEIASVLLEPSFSPRRRWSDHCYRRCFWSQGWASWIPCSCHGCHNQRLHVNWTTFQPCWKTAWCSRGCESPCWCFREHYCWCRWKGYLYHYCYPDSSLWTYLHYRKGCCGPCCPCCSWQEIISGPQLWHYWAARLKFVAVVIEELNPSALTLFIEYKQGIGLFCSVLMIDLLLICSCLLF</sequence>
<reference evidence="2" key="1">
    <citation type="submission" date="2013-02" db="EMBL/GenBank/DDBJ databases">
        <title>Gene Expression and Physiological Analysis of Sponge Gourd APX Gene and Winter Squash SOD Gene Under Respective Flooding and Chilling stresses.</title>
        <authorList>
            <person name="Chiang C.M."/>
            <person name="Kuo W.S."/>
            <person name="Lin K.H."/>
        </authorList>
    </citation>
    <scope>NUCLEOTIDE SEQUENCE</scope>
</reference>
<dbReference type="EMBL" id="AB793712">
    <property type="protein sequence ID" value="BAM85838.1"/>
    <property type="molecule type" value="mRNA"/>
</dbReference>
<feature type="chain" id="PRO_5004018109" evidence="1">
    <location>
        <begin position="28"/>
        <end position="199"/>
    </location>
</feature>